<comment type="caution">
    <text evidence="3">The sequence shown here is derived from an EMBL/GenBank/DDBJ whole genome shotgun (WGS) entry which is preliminary data.</text>
</comment>
<reference evidence="3 4" key="1">
    <citation type="submission" date="2023-11" db="EMBL/GenBank/DDBJ databases">
        <authorList>
            <person name="Hedman E."/>
            <person name="Englund M."/>
            <person name="Stromberg M."/>
            <person name="Nyberg Akerstrom W."/>
            <person name="Nylinder S."/>
            <person name="Jareborg N."/>
            <person name="Kallberg Y."/>
            <person name="Kronander E."/>
        </authorList>
    </citation>
    <scope>NUCLEOTIDE SEQUENCE [LARGE SCALE GENOMIC DNA]</scope>
</reference>
<dbReference type="Proteomes" id="UP001314205">
    <property type="component" value="Unassembled WGS sequence"/>
</dbReference>
<name>A0AAV1KR66_9NEOP</name>
<evidence type="ECO:0000259" key="2">
    <source>
        <dbReference type="Pfam" id="PF13843"/>
    </source>
</evidence>
<organism evidence="3 4">
    <name type="scientific">Parnassius mnemosyne</name>
    <name type="common">clouded apollo</name>
    <dbReference type="NCBI Taxonomy" id="213953"/>
    <lineage>
        <taxon>Eukaryota</taxon>
        <taxon>Metazoa</taxon>
        <taxon>Ecdysozoa</taxon>
        <taxon>Arthropoda</taxon>
        <taxon>Hexapoda</taxon>
        <taxon>Insecta</taxon>
        <taxon>Pterygota</taxon>
        <taxon>Neoptera</taxon>
        <taxon>Endopterygota</taxon>
        <taxon>Lepidoptera</taxon>
        <taxon>Glossata</taxon>
        <taxon>Ditrysia</taxon>
        <taxon>Papilionoidea</taxon>
        <taxon>Papilionidae</taxon>
        <taxon>Parnassiinae</taxon>
        <taxon>Parnassini</taxon>
        <taxon>Parnassius</taxon>
        <taxon>Driopa</taxon>
    </lineage>
</organism>
<dbReference type="EMBL" id="CAVLGL010000068">
    <property type="protein sequence ID" value="CAK1584364.1"/>
    <property type="molecule type" value="Genomic_DNA"/>
</dbReference>
<dbReference type="PANTHER" id="PTHR47272">
    <property type="entry name" value="DDE_TNP_1_7 DOMAIN-CONTAINING PROTEIN"/>
    <property type="match status" value="1"/>
</dbReference>
<dbReference type="InterPro" id="IPR029526">
    <property type="entry name" value="PGBD"/>
</dbReference>
<sequence>MNDEDISTLLWRLENGEVSEDESDLEEDALDYYDNVGELQADLERENQILEEILTENDGTVPDPPLIFDELVENQPHSNATPSLRDLIWKKKNLDLVDQAFTFLGCTDYPPIIMNLSTPYQYFSYFFDESLLARIVTESNKYAIQKNINFSEPMTVLELRKYIGILIYTSVYHYPSIRSYWANNVRFHPIADTMTVNRFEKIREILHFNDNEGHLPREHPEHDRLHKIRTIVDHLNQRFMSVPFDHRLSLDEQMCATKISHFMKQYLPNKPHKWGFKLYVLCCLMGYAYSFEIYSGTHDYKRLPNEPNLGAVSNTVVRLLRPVPRKVNHIVYFDNFYSSLTLFHHLHKEGIYCLGTVQRNRLGKTCKLPKKEDVQKTSVPRGSYDENVASLDGVEFAATSWKDNKQVLLLSTYVGANPVGTISRYDKKQKKNISIPCPKVIEEYNAHMGGVDTMDSYLGRYRIRMKSKKWTNRLFQHMLDMAVINSWILYKKVSLKKKTNPKNILKLVDFRTELAETLCKYGAVSENKRGRPSMNRQENTSKKRPKIGAQTLPPNDVRTDGVGHDKSYNTKRNQCKYANCKKLTSVMCTKCKISLCDNRKNNCFQVFHAM</sequence>
<feature type="region of interest" description="Disordered" evidence="1">
    <location>
        <begin position="527"/>
        <end position="565"/>
    </location>
</feature>
<dbReference type="Pfam" id="PF13843">
    <property type="entry name" value="DDE_Tnp_1_7"/>
    <property type="match status" value="1"/>
</dbReference>
<dbReference type="AlphaFoldDB" id="A0AAV1KR66"/>
<evidence type="ECO:0000256" key="1">
    <source>
        <dbReference type="SAM" id="MobiDB-lite"/>
    </source>
</evidence>
<gene>
    <name evidence="3" type="ORF">PARMNEM_LOCUS5629</name>
</gene>
<feature type="domain" description="PiggyBac transposable element-derived protein" evidence="2">
    <location>
        <begin position="118"/>
        <end position="487"/>
    </location>
</feature>
<proteinExistence type="predicted"/>
<protein>
    <recommendedName>
        <fullName evidence="2">PiggyBac transposable element-derived protein domain-containing protein</fullName>
    </recommendedName>
</protein>
<keyword evidence="4" id="KW-1185">Reference proteome</keyword>
<accession>A0AAV1KR66</accession>
<evidence type="ECO:0000313" key="3">
    <source>
        <dbReference type="EMBL" id="CAK1584364.1"/>
    </source>
</evidence>
<evidence type="ECO:0000313" key="4">
    <source>
        <dbReference type="Proteomes" id="UP001314205"/>
    </source>
</evidence>